<evidence type="ECO:0000313" key="9">
    <source>
        <dbReference type="EMBL" id="ABD09578.1"/>
    </source>
</evidence>
<reference evidence="9 10" key="1">
    <citation type="journal article" date="2007" name="Genome Res.">
        <title>Genome characteristics of facultatively symbiotic Frankia sp. strains reflect host range and host plant biogeography.</title>
        <authorList>
            <person name="Normand P."/>
            <person name="Lapierre P."/>
            <person name="Tisa L.S."/>
            <person name="Gogarten J.P."/>
            <person name="Alloisio N."/>
            <person name="Bagnarol E."/>
            <person name="Bassi C.A."/>
            <person name="Berry A.M."/>
            <person name="Bickhart D.M."/>
            <person name="Choisne N."/>
            <person name="Couloux A."/>
            <person name="Cournoyer B."/>
            <person name="Cruveiller S."/>
            <person name="Daubin V."/>
            <person name="Demange N."/>
            <person name="Francino M.P."/>
            <person name="Goltsman E."/>
            <person name="Huang Y."/>
            <person name="Kopp O.R."/>
            <person name="Labarre L."/>
            <person name="Lapidus A."/>
            <person name="Lavire C."/>
            <person name="Marechal J."/>
            <person name="Martinez M."/>
            <person name="Mastronunzio J.E."/>
            <person name="Mullin B.C."/>
            <person name="Niemann J."/>
            <person name="Pujic P."/>
            <person name="Rawnsley T."/>
            <person name="Rouy Z."/>
            <person name="Schenowitz C."/>
            <person name="Sellstedt A."/>
            <person name="Tavares F."/>
            <person name="Tomkins J.P."/>
            <person name="Vallenet D."/>
            <person name="Valverde C."/>
            <person name="Wall L.G."/>
            <person name="Wang Y."/>
            <person name="Medigue C."/>
            <person name="Benson D.R."/>
        </authorList>
    </citation>
    <scope>NUCLEOTIDE SEQUENCE [LARGE SCALE GENOMIC DNA]</scope>
    <source>
        <strain evidence="10">DSM 45818 / CECT 9043 / CcI3</strain>
    </source>
</reference>
<dbReference type="PANTHER" id="PTHR43297:SF2">
    <property type="entry name" value="DIPEPTIDE TRANSPORT ATP-BINDING PROTEIN DPPD"/>
    <property type="match status" value="1"/>
</dbReference>
<comment type="subcellular location">
    <subcellularLocation>
        <location evidence="1">Cell membrane</location>
        <topology evidence="1">Peripheral membrane protein</topology>
    </subcellularLocation>
</comment>
<dbReference type="eggNOG" id="COG0444">
    <property type="taxonomic scope" value="Bacteria"/>
</dbReference>
<keyword evidence="5" id="KW-0547">Nucleotide-binding</keyword>
<name>Q2JGL4_FRACC</name>
<sequence>MSDAAMNGQAMNGQAVGGPVVGEAVAAGGLVVDGLTVSYPSSGGPAVAVDGVSLRVRPGETYGLVGESGCGKSTLAAALADVLPGGGAIDAGRIVLDGMDVRALSARERRRWRADAFAMVHQGTSSSLDPTVRVGAQVAEACRLAGLSRAEARSRAVELLGAVRLPAPATIARRWPHELSGGQQQRVGIAAALGQPPPARPGRADHRPCRRRPAGGGEQAGTQDAGGARATAAADRPAGGLHLRRPVCARRRGVPCVRAAARPRRRLPRRPRGALPSGRRRSACAPATAGGGHRGDGGEGECLMSEKPERTPLP</sequence>
<dbReference type="GO" id="GO:0016887">
    <property type="term" value="F:ATP hydrolysis activity"/>
    <property type="evidence" value="ECO:0007669"/>
    <property type="project" value="InterPro"/>
</dbReference>
<dbReference type="Proteomes" id="UP000001937">
    <property type="component" value="Chromosome"/>
</dbReference>
<dbReference type="Pfam" id="PF00005">
    <property type="entry name" value="ABC_tran"/>
    <property type="match status" value="1"/>
</dbReference>
<accession>Q2JGL4</accession>
<evidence type="ECO:0000256" key="5">
    <source>
        <dbReference type="ARBA" id="ARBA00022741"/>
    </source>
</evidence>
<evidence type="ECO:0000313" key="10">
    <source>
        <dbReference type="Proteomes" id="UP000001937"/>
    </source>
</evidence>
<dbReference type="GO" id="GO:0005886">
    <property type="term" value="C:plasma membrane"/>
    <property type="evidence" value="ECO:0007669"/>
    <property type="project" value="UniProtKB-SubCell"/>
</dbReference>
<feature type="compositionally biased region" description="Basic and acidic residues" evidence="8">
    <location>
        <begin position="304"/>
        <end position="314"/>
    </location>
</feature>
<keyword evidence="6" id="KW-0067">ATP-binding</keyword>
<comment type="similarity">
    <text evidence="2">Belongs to the ABC transporter superfamily.</text>
</comment>
<dbReference type="PROSITE" id="PS50893">
    <property type="entry name" value="ABC_TRANSPORTER_2"/>
    <property type="match status" value="1"/>
</dbReference>
<dbReference type="STRING" id="106370.Francci3_0187"/>
<proteinExistence type="inferred from homology"/>
<dbReference type="GO" id="GO:0005524">
    <property type="term" value="F:ATP binding"/>
    <property type="evidence" value="ECO:0007669"/>
    <property type="project" value="UniProtKB-KW"/>
</dbReference>
<dbReference type="InterPro" id="IPR017871">
    <property type="entry name" value="ABC_transporter-like_CS"/>
</dbReference>
<keyword evidence="10" id="KW-1185">Reference proteome</keyword>
<dbReference type="PROSITE" id="PS00211">
    <property type="entry name" value="ABC_TRANSPORTER_1"/>
    <property type="match status" value="1"/>
</dbReference>
<dbReference type="KEGG" id="fra:Francci3_0187"/>
<feature type="compositionally biased region" description="Low complexity" evidence="8">
    <location>
        <begin position="220"/>
        <end position="238"/>
    </location>
</feature>
<dbReference type="PANTHER" id="PTHR43297">
    <property type="entry name" value="OLIGOPEPTIDE TRANSPORT ATP-BINDING PROTEIN APPD"/>
    <property type="match status" value="1"/>
</dbReference>
<keyword evidence="7" id="KW-0472">Membrane</keyword>
<accession>A0A1X1Q0A3</accession>
<evidence type="ECO:0000256" key="2">
    <source>
        <dbReference type="ARBA" id="ARBA00005417"/>
    </source>
</evidence>
<dbReference type="SMART" id="SM00382">
    <property type="entry name" value="AAA"/>
    <property type="match status" value="1"/>
</dbReference>
<protein>
    <submittedName>
        <fullName evidence="9">ABC transporter related</fullName>
    </submittedName>
</protein>
<dbReference type="HOGENOM" id="CLU_884964_0_0_11"/>
<feature type="region of interest" description="Disordered" evidence="8">
    <location>
        <begin position="260"/>
        <end position="314"/>
    </location>
</feature>
<gene>
    <name evidence="9" type="ordered locus">Francci3_0187</name>
</gene>
<keyword evidence="3" id="KW-0813">Transport</keyword>
<dbReference type="InterPro" id="IPR003593">
    <property type="entry name" value="AAA+_ATPase"/>
</dbReference>
<dbReference type="EMBL" id="CP000249">
    <property type="protein sequence ID" value="ABD09578.1"/>
    <property type="molecule type" value="Genomic_DNA"/>
</dbReference>
<evidence type="ECO:0000256" key="7">
    <source>
        <dbReference type="ARBA" id="ARBA00023136"/>
    </source>
</evidence>
<evidence type="ECO:0000256" key="3">
    <source>
        <dbReference type="ARBA" id="ARBA00022448"/>
    </source>
</evidence>
<evidence type="ECO:0000256" key="4">
    <source>
        <dbReference type="ARBA" id="ARBA00022475"/>
    </source>
</evidence>
<feature type="compositionally biased region" description="Basic residues" evidence="8">
    <location>
        <begin position="261"/>
        <end position="282"/>
    </location>
</feature>
<feature type="region of interest" description="Disordered" evidence="8">
    <location>
        <begin position="193"/>
        <end position="238"/>
    </location>
</feature>
<evidence type="ECO:0000256" key="8">
    <source>
        <dbReference type="SAM" id="MobiDB-lite"/>
    </source>
</evidence>
<dbReference type="InterPro" id="IPR003439">
    <property type="entry name" value="ABC_transporter-like_ATP-bd"/>
</dbReference>
<dbReference type="SUPFAM" id="SSF52540">
    <property type="entry name" value="P-loop containing nucleoside triphosphate hydrolases"/>
    <property type="match status" value="1"/>
</dbReference>
<dbReference type="InterPro" id="IPR050388">
    <property type="entry name" value="ABC_Ni/Peptide_Import"/>
</dbReference>
<evidence type="ECO:0000256" key="6">
    <source>
        <dbReference type="ARBA" id="ARBA00022840"/>
    </source>
</evidence>
<dbReference type="InterPro" id="IPR027417">
    <property type="entry name" value="P-loop_NTPase"/>
</dbReference>
<organism evidence="9 10">
    <name type="scientific">Frankia casuarinae (strain DSM 45818 / CECT 9043 / HFP020203 / CcI3)</name>
    <dbReference type="NCBI Taxonomy" id="106370"/>
    <lineage>
        <taxon>Bacteria</taxon>
        <taxon>Bacillati</taxon>
        <taxon>Actinomycetota</taxon>
        <taxon>Actinomycetes</taxon>
        <taxon>Frankiales</taxon>
        <taxon>Frankiaceae</taxon>
        <taxon>Frankia</taxon>
    </lineage>
</organism>
<dbReference type="Gene3D" id="3.40.50.300">
    <property type="entry name" value="P-loop containing nucleotide triphosphate hydrolases"/>
    <property type="match status" value="1"/>
</dbReference>
<dbReference type="AlphaFoldDB" id="Q2JGL4"/>
<keyword evidence="4" id="KW-1003">Cell membrane</keyword>
<evidence type="ECO:0000256" key="1">
    <source>
        <dbReference type="ARBA" id="ARBA00004202"/>
    </source>
</evidence>